<dbReference type="NCBIfam" id="NF004858">
    <property type="entry name" value="PRK06213.1"/>
    <property type="match status" value="1"/>
</dbReference>
<dbReference type="CDD" id="cd06558">
    <property type="entry name" value="crotonase-like"/>
    <property type="match status" value="1"/>
</dbReference>
<dbReference type="InterPro" id="IPR029045">
    <property type="entry name" value="ClpP/crotonase-like_dom_sf"/>
</dbReference>
<dbReference type="GO" id="GO:0003824">
    <property type="term" value="F:catalytic activity"/>
    <property type="evidence" value="ECO:0007669"/>
    <property type="project" value="UniProtKB-ARBA"/>
</dbReference>
<proteinExistence type="predicted"/>
<dbReference type="OrthoDB" id="8640486at2"/>
<dbReference type="PANTHER" id="PTHR11941">
    <property type="entry name" value="ENOYL-COA HYDRATASE-RELATED"/>
    <property type="match status" value="1"/>
</dbReference>
<comment type="caution">
    <text evidence="1">The sequence shown here is derived from an EMBL/GenBank/DDBJ whole genome shotgun (WGS) entry which is preliminary data.</text>
</comment>
<sequence>MTSPTETRFHRRSLRRLWKFSTSRPKSSVMASSPRCLWRQDYAGLAFAPTGSRSGSGRTGRGRTGMIVNTEITDGVAVITMDDGKANAIGHEMLDALEPALAKAAETARAVVLTGRKGVFCGGFDLKTMQGATPDEVDRLVRRGGRMIQTLYGYPKPLVAAASGHGIALGALMLLACDTRVGAGGDFRYGLNETAIGLELPVFGLALARDRLAQAEMTPAVIQARLYDAAGAVAAGYLDEAAAPDAVIGRAVEIAKALGELPSATYHATKINCRRETMNTIAASLAD</sequence>
<dbReference type="Proteomes" id="UP000229498">
    <property type="component" value="Unassembled WGS sequence"/>
</dbReference>
<dbReference type="GO" id="GO:0006635">
    <property type="term" value="P:fatty acid beta-oxidation"/>
    <property type="evidence" value="ECO:0007669"/>
    <property type="project" value="TreeGrafter"/>
</dbReference>
<accession>A0A2M9G7L8</accession>
<organism evidence="1 2">
    <name type="scientific">Minwuia thermotolerans</name>
    <dbReference type="NCBI Taxonomy" id="2056226"/>
    <lineage>
        <taxon>Bacteria</taxon>
        <taxon>Pseudomonadati</taxon>
        <taxon>Pseudomonadota</taxon>
        <taxon>Alphaproteobacteria</taxon>
        <taxon>Minwuiales</taxon>
        <taxon>Minwuiaceae</taxon>
        <taxon>Minwuia</taxon>
    </lineage>
</organism>
<evidence type="ECO:0000313" key="1">
    <source>
        <dbReference type="EMBL" id="PJK31701.1"/>
    </source>
</evidence>
<dbReference type="Gene3D" id="3.90.226.10">
    <property type="entry name" value="2-enoyl-CoA Hydratase, Chain A, domain 1"/>
    <property type="match status" value="1"/>
</dbReference>
<dbReference type="SUPFAM" id="SSF52096">
    <property type="entry name" value="ClpP/crotonase"/>
    <property type="match status" value="1"/>
</dbReference>
<dbReference type="InterPro" id="IPR001753">
    <property type="entry name" value="Enoyl-CoA_hydra/iso"/>
</dbReference>
<evidence type="ECO:0000313" key="2">
    <source>
        <dbReference type="Proteomes" id="UP000229498"/>
    </source>
</evidence>
<keyword evidence="2" id="KW-1185">Reference proteome</keyword>
<name>A0A2M9G7L8_9PROT</name>
<dbReference type="PANTHER" id="PTHR11941:SF54">
    <property type="entry name" value="ENOYL-COA HYDRATASE, MITOCHONDRIAL"/>
    <property type="match status" value="1"/>
</dbReference>
<dbReference type="EMBL" id="PHIG01000004">
    <property type="protein sequence ID" value="PJK31701.1"/>
    <property type="molecule type" value="Genomic_DNA"/>
</dbReference>
<reference evidence="1 2" key="1">
    <citation type="submission" date="2017-11" db="EMBL/GenBank/DDBJ databases">
        <title>Draft genome sequence of Rhizobiales bacterium SY3-13.</title>
        <authorList>
            <person name="Sun C."/>
        </authorList>
    </citation>
    <scope>NUCLEOTIDE SEQUENCE [LARGE SCALE GENOMIC DNA]</scope>
    <source>
        <strain evidence="1 2">SY3-13</strain>
    </source>
</reference>
<dbReference type="AlphaFoldDB" id="A0A2M9G7L8"/>
<gene>
    <name evidence="1" type="ORF">CVT23_00560</name>
</gene>
<dbReference type="Pfam" id="PF00378">
    <property type="entry name" value="ECH_1"/>
    <property type="match status" value="1"/>
</dbReference>
<protein>
    <submittedName>
        <fullName evidence="1">Enoyl-CoA hydratase</fullName>
    </submittedName>
</protein>